<dbReference type="InterPro" id="IPR012677">
    <property type="entry name" value="Nucleotide-bd_a/b_plait_sf"/>
</dbReference>
<comment type="subcellular location">
    <subcellularLocation>
        <location evidence="1">Nucleus</location>
        <location evidence="1">Nucleoplasm</location>
    </subcellularLocation>
</comment>
<evidence type="ECO:0000256" key="4">
    <source>
        <dbReference type="PROSITE-ProRule" id="PRU00176"/>
    </source>
</evidence>
<evidence type="ECO:0000256" key="1">
    <source>
        <dbReference type="ARBA" id="ARBA00004642"/>
    </source>
</evidence>
<dbReference type="GO" id="GO:0000381">
    <property type="term" value="P:regulation of alternative mRNA splicing, via spliceosome"/>
    <property type="evidence" value="ECO:0007669"/>
    <property type="project" value="TreeGrafter"/>
</dbReference>
<sequence length="605" mass="67950">MYGQQDRCDRTAYVSGLHPTITDIELFEVFNKTAHVEKVILRSGTSRHALVVFKSVNGLYTALIYFQNTHLHGRKLHIRPLRESSHIQNEMLTSVFDQPRANRRPASASERYRPQLPEPQMHSMSFYGDDRQNRYGKHSTSSYGRRRPSNGPHNYANPHEYPIANMNTNHQPLGEHISFDDFSRTFRRFDDLAHISRSVTLNAGQTYDSRYNNDQRHKPAEGKHSRNGSIKEFPKTEPPTWKMELQHKKGDKFEGLSPLPSDMERISPQDLIARLANLHNAPSQNENEVGARKKRPNLSVINPAVFYDKYPRTSSPLSHRNVYENHCQLASPKDPAVLAYRRVRAPTSFDGMSPIDNTDCSFVTKHLAALNESSDNQPAPTRGLTNDELSEMIVSTGNLRLNLVAAVPADISDEPAPWSPCKRVRAESGSTHFSQFASPQFSPIVMKPPENGEFNETEDEVFSSENSDVKVEEVKSGPKVEPTNVLVEPNMLNFDDINNSRLPSNSYSANPNSKHQEFVFPEFPLCRHSSVPSIANMVVDMSDSSLTPYISAKCGGAIGNDSSGFKSFPKPSFETSSLEASSDEPKKEEANEFHEANEAIIPAEV</sequence>
<accession>A0A8S1F9Q5</accession>
<dbReference type="InterPro" id="IPR000504">
    <property type="entry name" value="RRM_dom"/>
</dbReference>
<comment type="caution">
    <text evidence="7">The sequence shown here is derived from an EMBL/GenBank/DDBJ whole genome shotgun (WGS) entry which is preliminary data.</text>
</comment>
<dbReference type="PANTHER" id="PTHR13798:SF3">
    <property type="entry name" value="RRM DOMAIN-CONTAINING PROTEIN"/>
    <property type="match status" value="1"/>
</dbReference>
<dbReference type="GO" id="GO:0003727">
    <property type="term" value="F:single-stranded RNA binding"/>
    <property type="evidence" value="ECO:0007669"/>
    <property type="project" value="TreeGrafter"/>
</dbReference>
<dbReference type="AlphaFoldDB" id="A0A8S1F9Q5"/>
<keyword evidence="2 4" id="KW-0694">RNA-binding</keyword>
<organism evidence="7 8">
    <name type="scientific">Caenorhabditis bovis</name>
    <dbReference type="NCBI Taxonomy" id="2654633"/>
    <lineage>
        <taxon>Eukaryota</taxon>
        <taxon>Metazoa</taxon>
        <taxon>Ecdysozoa</taxon>
        <taxon>Nematoda</taxon>
        <taxon>Chromadorea</taxon>
        <taxon>Rhabditida</taxon>
        <taxon>Rhabditina</taxon>
        <taxon>Rhabditomorpha</taxon>
        <taxon>Rhabditoidea</taxon>
        <taxon>Rhabditidae</taxon>
        <taxon>Peloderinae</taxon>
        <taxon>Caenorhabditis</taxon>
    </lineage>
</organism>
<keyword evidence="8" id="KW-1185">Reference proteome</keyword>
<dbReference type="GO" id="GO:0005654">
    <property type="term" value="C:nucleoplasm"/>
    <property type="evidence" value="ECO:0007669"/>
    <property type="project" value="UniProtKB-SubCell"/>
</dbReference>
<protein>
    <recommendedName>
        <fullName evidence="6">RRM domain-containing protein</fullName>
    </recommendedName>
</protein>
<feature type="region of interest" description="Disordered" evidence="5">
    <location>
        <begin position="206"/>
        <end position="238"/>
    </location>
</feature>
<feature type="compositionally biased region" description="Basic and acidic residues" evidence="5">
    <location>
        <begin position="211"/>
        <end position="224"/>
    </location>
</feature>
<dbReference type="CDD" id="cd00590">
    <property type="entry name" value="RRM_SF"/>
    <property type="match status" value="1"/>
</dbReference>
<dbReference type="PROSITE" id="PS50102">
    <property type="entry name" value="RRM"/>
    <property type="match status" value="1"/>
</dbReference>
<name>A0A8S1F9Q5_9PELO</name>
<evidence type="ECO:0000256" key="2">
    <source>
        <dbReference type="ARBA" id="ARBA00022884"/>
    </source>
</evidence>
<feature type="domain" description="RRM" evidence="6">
    <location>
        <begin position="10"/>
        <end position="83"/>
    </location>
</feature>
<dbReference type="Gene3D" id="3.30.70.330">
    <property type="match status" value="1"/>
</dbReference>
<proteinExistence type="predicted"/>
<feature type="compositionally biased region" description="Basic and acidic residues" evidence="5">
    <location>
        <begin position="583"/>
        <end position="597"/>
    </location>
</feature>
<dbReference type="OrthoDB" id="407442at2759"/>
<dbReference type="InterPro" id="IPR035979">
    <property type="entry name" value="RBD_domain_sf"/>
</dbReference>
<dbReference type="Proteomes" id="UP000494206">
    <property type="component" value="Unassembled WGS sequence"/>
</dbReference>
<dbReference type="InterPro" id="IPR052285">
    <property type="entry name" value="NEXT_complex_subunit"/>
</dbReference>
<evidence type="ECO:0000313" key="8">
    <source>
        <dbReference type="Proteomes" id="UP000494206"/>
    </source>
</evidence>
<gene>
    <name evidence="7" type="ORF">CBOVIS_LOCUS10582</name>
</gene>
<evidence type="ECO:0000256" key="5">
    <source>
        <dbReference type="SAM" id="MobiDB-lite"/>
    </source>
</evidence>
<dbReference type="PANTHER" id="PTHR13798">
    <property type="entry name" value="RNA BINDING MOTIF RBM PROTEIN -RELATED"/>
    <property type="match status" value="1"/>
</dbReference>
<feature type="region of interest" description="Disordered" evidence="5">
    <location>
        <begin position="91"/>
        <end position="156"/>
    </location>
</feature>
<dbReference type="EMBL" id="CADEPM010000007">
    <property type="protein sequence ID" value="CAB3408853.1"/>
    <property type="molecule type" value="Genomic_DNA"/>
</dbReference>
<evidence type="ECO:0000313" key="7">
    <source>
        <dbReference type="EMBL" id="CAB3408853.1"/>
    </source>
</evidence>
<evidence type="ECO:0000256" key="3">
    <source>
        <dbReference type="ARBA" id="ARBA00023242"/>
    </source>
</evidence>
<dbReference type="SUPFAM" id="SSF54928">
    <property type="entry name" value="RNA-binding domain, RBD"/>
    <property type="match status" value="1"/>
</dbReference>
<dbReference type="SMART" id="SM00360">
    <property type="entry name" value="RRM"/>
    <property type="match status" value="1"/>
</dbReference>
<evidence type="ECO:0000259" key="6">
    <source>
        <dbReference type="PROSITE" id="PS50102"/>
    </source>
</evidence>
<keyword evidence="3" id="KW-0539">Nucleus</keyword>
<reference evidence="7 8" key="1">
    <citation type="submission" date="2020-04" db="EMBL/GenBank/DDBJ databases">
        <authorList>
            <person name="Laetsch R D."/>
            <person name="Stevens L."/>
            <person name="Kumar S."/>
            <person name="Blaxter L. M."/>
        </authorList>
    </citation>
    <scope>NUCLEOTIDE SEQUENCE [LARGE SCALE GENOMIC DNA]</scope>
</reference>
<feature type="region of interest" description="Disordered" evidence="5">
    <location>
        <begin position="565"/>
        <end position="605"/>
    </location>
</feature>